<protein>
    <submittedName>
        <fullName evidence="1">Glutathione S-transferase domain protein</fullName>
    </submittedName>
</protein>
<evidence type="ECO:0000313" key="1">
    <source>
        <dbReference type="EMBL" id="VAV94459.1"/>
    </source>
</evidence>
<dbReference type="PANTHER" id="PTHR34129:SF1">
    <property type="entry name" value="DUF952 DOMAIN-CONTAINING PROTEIN"/>
    <property type="match status" value="1"/>
</dbReference>
<dbReference type="GO" id="GO:0016740">
    <property type="term" value="F:transferase activity"/>
    <property type="evidence" value="ECO:0007669"/>
    <property type="project" value="UniProtKB-KW"/>
</dbReference>
<name>A0A3B0RRE4_9ZZZZ</name>
<dbReference type="Gene3D" id="3.20.170.20">
    <property type="entry name" value="Protein of unknown function DUF952"/>
    <property type="match status" value="1"/>
</dbReference>
<keyword evidence="1" id="KW-0808">Transferase</keyword>
<dbReference type="SUPFAM" id="SSF56399">
    <property type="entry name" value="ADP-ribosylation"/>
    <property type="match status" value="1"/>
</dbReference>
<sequence length="128" mass="14036">MGNPHTESRDNSGTIFHICPRRVWNEAIPTGEYTPASLRSEGFIHCSAAGQLLGVANSLYSGEQGLVILRIDPELLEVSVIYEDCYDLGEQFPHIYGPLHRAAVTEILSFPPGRDGQFTLPVGLELPT</sequence>
<dbReference type="PANTHER" id="PTHR34129">
    <property type="entry name" value="BLR1139 PROTEIN"/>
    <property type="match status" value="1"/>
</dbReference>
<accession>A0A3B0RRE4</accession>
<reference evidence="1" key="1">
    <citation type="submission" date="2018-06" db="EMBL/GenBank/DDBJ databases">
        <authorList>
            <person name="Zhirakovskaya E."/>
        </authorList>
    </citation>
    <scope>NUCLEOTIDE SEQUENCE</scope>
</reference>
<dbReference type="Pfam" id="PF06108">
    <property type="entry name" value="DUF952"/>
    <property type="match status" value="1"/>
</dbReference>
<dbReference type="InterPro" id="IPR009297">
    <property type="entry name" value="DUF952"/>
</dbReference>
<gene>
    <name evidence="1" type="ORF">MNBD_ACTINO02-378</name>
</gene>
<proteinExistence type="predicted"/>
<dbReference type="EMBL" id="UOEK01000060">
    <property type="protein sequence ID" value="VAV94459.1"/>
    <property type="molecule type" value="Genomic_DNA"/>
</dbReference>
<dbReference type="AlphaFoldDB" id="A0A3B0RRE4"/>
<organism evidence="1">
    <name type="scientific">hydrothermal vent metagenome</name>
    <dbReference type="NCBI Taxonomy" id="652676"/>
    <lineage>
        <taxon>unclassified sequences</taxon>
        <taxon>metagenomes</taxon>
        <taxon>ecological metagenomes</taxon>
    </lineage>
</organism>